<dbReference type="AlphaFoldDB" id="A0A383E3W8"/>
<evidence type="ECO:0000259" key="2">
    <source>
        <dbReference type="Pfam" id="PF25800"/>
    </source>
</evidence>
<organism evidence="3">
    <name type="scientific">marine metagenome</name>
    <dbReference type="NCBI Taxonomy" id="408172"/>
    <lineage>
        <taxon>unclassified sequences</taxon>
        <taxon>metagenomes</taxon>
        <taxon>ecological metagenomes</taxon>
    </lineage>
</organism>
<dbReference type="EMBL" id="UINC01222620">
    <property type="protein sequence ID" value="SVE51486.1"/>
    <property type="molecule type" value="Genomic_DNA"/>
</dbReference>
<feature type="non-terminal residue" evidence="3">
    <location>
        <position position="197"/>
    </location>
</feature>
<dbReference type="InterPro" id="IPR057840">
    <property type="entry name" value="FimV_N"/>
</dbReference>
<accession>A0A383E3W8</accession>
<name>A0A383E3W8_9ZZZZ</name>
<reference evidence="3" key="1">
    <citation type="submission" date="2018-05" db="EMBL/GenBank/DDBJ databases">
        <authorList>
            <person name="Lanie J.A."/>
            <person name="Ng W.-L."/>
            <person name="Kazmierczak K.M."/>
            <person name="Andrzejewski T.M."/>
            <person name="Davidsen T.M."/>
            <person name="Wayne K.J."/>
            <person name="Tettelin H."/>
            <person name="Glass J.I."/>
            <person name="Rusch D."/>
            <person name="Podicherti R."/>
            <person name="Tsui H.-C.T."/>
            <person name="Winkler M.E."/>
        </authorList>
    </citation>
    <scope>NUCLEOTIDE SEQUENCE</scope>
</reference>
<feature type="non-terminal residue" evidence="3">
    <location>
        <position position="1"/>
    </location>
</feature>
<proteinExistence type="predicted"/>
<gene>
    <name evidence="3" type="ORF">METZ01_LOCUS504340</name>
</gene>
<feature type="domain" description="FimV N-terminal" evidence="2">
    <location>
        <begin position="28"/>
        <end position="130"/>
    </location>
</feature>
<sequence length="197" mass="21299">VKLFSKHGLLLIGILWVIAGAPEVFAFSIGEIQVQSKFGEKFNASIEINLDFDGPVEVGLGDVIDYNKLGLDRQDIIDALVADPVPPGGGLRKTVQIRSNSPLFFPSFNLVVWATHNGGTLLENFLVTVDFQQSLALNVRGNKKKSPKSPNNEPRQEPLVGQEKTSLPAEIQQFAKEGLEKGSPKELAVVAGPESPS</sequence>
<dbReference type="Pfam" id="PF25800">
    <property type="entry name" value="FimV_N"/>
    <property type="match status" value="1"/>
</dbReference>
<evidence type="ECO:0000313" key="3">
    <source>
        <dbReference type="EMBL" id="SVE51486.1"/>
    </source>
</evidence>
<feature type="region of interest" description="Disordered" evidence="1">
    <location>
        <begin position="140"/>
        <end position="197"/>
    </location>
</feature>
<evidence type="ECO:0000256" key="1">
    <source>
        <dbReference type="SAM" id="MobiDB-lite"/>
    </source>
</evidence>
<protein>
    <recommendedName>
        <fullName evidence="2">FimV N-terminal domain-containing protein</fullName>
    </recommendedName>
</protein>